<accession>D7U0P8</accession>
<dbReference type="EMBL" id="FN596494">
    <property type="protein sequence ID" value="CBI36194.3"/>
    <property type="molecule type" value="Genomic_DNA"/>
</dbReference>
<gene>
    <name evidence="1" type="ordered locus">VIT_09s0002g05190</name>
</gene>
<sequence>MCSKHQIHSSRLEEVGCGRIHSLVSPLNSHWILVFQNVVHQ</sequence>
<proteinExistence type="predicted"/>
<organism evidence="1 2">
    <name type="scientific">Vitis vinifera</name>
    <name type="common">Grape</name>
    <dbReference type="NCBI Taxonomy" id="29760"/>
    <lineage>
        <taxon>Eukaryota</taxon>
        <taxon>Viridiplantae</taxon>
        <taxon>Streptophyta</taxon>
        <taxon>Embryophyta</taxon>
        <taxon>Tracheophyta</taxon>
        <taxon>Spermatophyta</taxon>
        <taxon>Magnoliopsida</taxon>
        <taxon>eudicotyledons</taxon>
        <taxon>Gunneridae</taxon>
        <taxon>Pentapetalae</taxon>
        <taxon>rosids</taxon>
        <taxon>Vitales</taxon>
        <taxon>Vitaceae</taxon>
        <taxon>Viteae</taxon>
        <taxon>Vitis</taxon>
    </lineage>
</organism>
<reference evidence="2" key="1">
    <citation type="journal article" date="2007" name="Nature">
        <title>The grapevine genome sequence suggests ancestral hexaploidization in major angiosperm phyla.</title>
        <authorList>
            <consortium name="The French-Italian Public Consortium for Grapevine Genome Characterization."/>
            <person name="Jaillon O."/>
            <person name="Aury J.-M."/>
            <person name="Noel B."/>
            <person name="Policriti A."/>
            <person name="Clepet C."/>
            <person name="Casagrande A."/>
            <person name="Choisne N."/>
            <person name="Aubourg S."/>
            <person name="Vitulo N."/>
            <person name="Jubin C."/>
            <person name="Vezzi A."/>
            <person name="Legeai F."/>
            <person name="Hugueney P."/>
            <person name="Dasilva C."/>
            <person name="Horner D."/>
            <person name="Mica E."/>
            <person name="Jublot D."/>
            <person name="Poulain J."/>
            <person name="Bruyere C."/>
            <person name="Billault A."/>
            <person name="Segurens B."/>
            <person name="Gouyvenoux M."/>
            <person name="Ugarte E."/>
            <person name="Cattonaro F."/>
            <person name="Anthouard V."/>
            <person name="Vico V."/>
            <person name="Del Fabbro C."/>
            <person name="Alaux M."/>
            <person name="Di Gaspero G."/>
            <person name="Dumas V."/>
            <person name="Felice N."/>
            <person name="Paillard S."/>
            <person name="Juman I."/>
            <person name="Moroldo M."/>
            <person name="Scalabrin S."/>
            <person name="Canaguier A."/>
            <person name="Le Clainche I."/>
            <person name="Malacrida G."/>
            <person name="Durand E."/>
            <person name="Pesole G."/>
            <person name="Laucou V."/>
            <person name="Chatelet P."/>
            <person name="Merdinoglu D."/>
            <person name="Delledonne M."/>
            <person name="Pezzotti M."/>
            <person name="Lecharny A."/>
            <person name="Scarpelli C."/>
            <person name="Artiguenave F."/>
            <person name="Pe M.E."/>
            <person name="Valle G."/>
            <person name="Morgante M."/>
            <person name="Caboche M."/>
            <person name="Adam-Blondon A.-F."/>
            <person name="Weissenbach J."/>
            <person name="Quetier F."/>
            <person name="Wincker P."/>
        </authorList>
    </citation>
    <scope>NUCLEOTIDE SEQUENCE [LARGE SCALE GENOMIC DNA]</scope>
    <source>
        <strain evidence="2">cv. Pinot noir / PN40024</strain>
    </source>
</reference>
<dbReference type="PaxDb" id="29760-VIT_09s0002g05190.t01"/>
<evidence type="ECO:0000313" key="1">
    <source>
        <dbReference type="EMBL" id="CBI36194.3"/>
    </source>
</evidence>
<name>D7U0P8_VITVI</name>
<dbReference type="AlphaFoldDB" id="D7U0P8"/>
<dbReference type="HOGENOM" id="CLU_3280621_0_0_1"/>
<dbReference type="InParanoid" id="D7U0P8"/>
<evidence type="ECO:0000313" key="2">
    <source>
        <dbReference type="Proteomes" id="UP000009183"/>
    </source>
</evidence>
<dbReference type="Proteomes" id="UP000009183">
    <property type="component" value="Chromosome 9"/>
</dbReference>
<keyword evidence="2" id="KW-1185">Reference proteome</keyword>
<protein>
    <submittedName>
        <fullName evidence="1">Uncharacterized protein</fullName>
    </submittedName>
</protein>